<reference evidence="1" key="1">
    <citation type="submission" date="2022-03" db="EMBL/GenBank/DDBJ databases">
        <authorList>
            <person name="Martin C."/>
        </authorList>
    </citation>
    <scope>NUCLEOTIDE SEQUENCE</scope>
</reference>
<evidence type="ECO:0000313" key="2">
    <source>
        <dbReference type="Proteomes" id="UP000749559"/>
    </source>
</evidence>
<organism evidence="1 2">
    <name type="scientific">Owenia fusiformis</name>
    <name type="common">Polychaete worm</name>
    <dbReference type="NCBI Taxonomy" id="6347"/>
    <lineage>
        <taxon>Eukaryota</taxon>
        <taxon>Metazoa</taxon>
        <taxon>Spiralia</taxon>
        <taxon>Lophotrochozoa</taxon>
        <taxon>Annelida</taxon>
        <taxon>Polychaeta</taxon>
        <taxon>Sedentaria</taxon>
        <taxon>Canalipalpata</taxon>
        <taxon>Sabellida</taxon>
        <taxon>Oweniida</taxon>
        <taxon>Oweniidae</taxon>
        <taxon>Owenia</taxon>
    </lineage>
</organism>
<keyword evidence="2" id="KW-1185">Reference proteome</keyword>
<proteinExistence type="predicted"/>
<evidence type="ECO:0000313" key="1">
    <source>
        <dbReference type="EMBL" id="CAH1797321.1"/>
    </source>
</evidence>
<name>A0A8J1TYG8_OWEFU</name>
<sequence length="220" mass="25799">MSRRTQSDILANEATLKSRVKELESEVLSLKRRLDELRKAKNTTVLKREREVLQVGVPFGKRDSSDEPKVENLMKQLDDKDKLRETEIEKLRKKFTKEMEDLSKIQSKEKGACNHEPIIKELNTRVGELEADKAAIMIENQDLKEKVDTLLMQLSVKEAQWCETEEQLNMKLKKQWSEKYQEWMAETERKIEALQQANTMLQGLLRRQRPPGDDQPLPPR</sequence>
<dbReference type="Proteomes" id="UP000749559">
    <property type="component" value="Unassembled WGS sequence"/>
</dbReference>
<dbReference type="AlphaFoldDB" id="A0A8J1TYG8"/>
<protein>
    <submittedName>
        <fullName evidence="1">Uncharacterized protein</fullName>
    </submittedName>
</protein>
<gene>
    <name evidence="1" type="ORF">OFUS_LOCUS21627</name>
</gene>
<dbReference type="EMBL" id="CAIIXF020000010">
    <property type="protein sequence ID" value="CAH1797321.1"/>
    <property type="molecule type" value="Genomic_DNA"/>
</dbReference>
<comment type="caution">
    <text evidence="1">The sequence shown here is derived from an EMBL/GenBank/DDBJ whole genome shotgun (WGS) entry which is preliminary data.</text>
</comment>
<accession>A0A8J1TYG8</accession>
<dbReference type="OrthoDB" id="10065091at2759"/>